<feature type="region of interest" description="Disordered" evidence="1">
    <location>
        <begin position="136"/>
        <end position="165"/>
    </location>
</feature>
<dbReference type="EMBL" id="CP050854">
    <property type="protein sequence ID" value="QTF07609.1"/>
    <property type="molecule type" value="Genomic_DNA"/>
</dbReference>
<proteinExistence type="predicted"/>
<gene>
    <name evidence="2" type="ORF">HC231_06480</name>
</gene>
<evidence type="ECO:0000313" key="2">
    <source>
        <dbReference type="EMBL" id="QTF07609.1"/>
    </source>
</evidence>
<name>A0ABX7UVH3_9GAMM</name>
<sequence length="165" mass="17870">MPPQPGTPPQAMTPPPYPHHHHHPHTQPQPAFDWNSQAQNMVENMMGEQAGILKNIIGAIGMDDKEFWKGAMIGAAATLLLTNESVRNMLLQTVASTGDLLKTGGAKVKDGVKSGAETLKETATASSTIFRDTLKAGKEGFNESVERHRQQGQPASEEPHNEQQS</sequence>
<accession>A0ABX7UVH3</accession>
<feature type="compositionally biased region" description="Pro residues" evidence="1">
    <location>
        <begin position="1"/>
        <end position="17"/>
    </location>
</feature>
<reference evidence="2 3" key="1">
    <citation type="submission" date="2020-03" db="EMBL/GenBank/DDBJ databases">
        <authorList>
            <person name="Bakhshi Ganjeh M."/>
        </authorList>
    </citation>
    <scope>NUCLEOTIDE SEQUENCE [LARGE SCALE GENOMIC DNA]</scope>
    <source>
        <strain evidence="3">Iran 50</strain>
    </source>
</reference>
<feature type="region of interest" description="Disordered" evidence="1">
    <location>
        <begin position="1"/>
        <end position="29"/>
    </location>
</feature>
<evidence type="ECO:0000313" key="3">
    <source>
        <dbReference type="Proteomes" id="UP000671960"/>
    </source>
</evidence>
<organism evidence="2 3">
    <name type="scientific">Brenneria izadpanahii</name>
    <dbReference type="NCBI Taxonomy" id="2722756"/>
    <lineage>
        <taxon>Bacteria</taxon>
        <taxon>Pseudomonadati</taxon>
        <taxon>Pseudomonadota</taxon>
        <taxon>Gammaproteobacteria</taxon>
        <taxon>Enterobacterales</taxon>
        <taxon>Pectobacteriaceae</taxon>
        <taxon>Brenneria</taxon>
    </lineage>
</organism>
<evidence type="ECO:0000256" key="1">
    <source>
        <dbReference type="SAM" id="MobiDB-lite"/>
    </source>
</evidence>
<dbReference type="Proteomes" id="UP000671960">
    <property type="component" value="Chromosome"/>
</dbReference>
<protein>
    <recommendedName>
        <fullName evidence="4">YtxH domain-containing protein</fullName>
    </recommendedName>
</protein>
<evidence type="ECO:0008006" key="4">
    <source>
        <dbReference type="Google" id="ProtNLM"/>
    </source>
</evidence>
<feature type="compositionally biased region" description="Basic and acidic residues" evidence="1">
    <location>
        <begin position="136"/>
        <end position="149"/>
    </location>
</feature>
<keyword evidence="3" id="KW-1185">Reference proteome</keyword>